<feature type="transmembrane region" description="Helical" evidence="1">
    <location>
        <begin position="544"/>
        <end position="567"/>
    </location>
</feature>
<feature type="domain" description="DUF7088" evidence="3">
    <location>
        <begin position="39"/>
        <end position="123"/>
    </location>
</feature>
<accession>A0A9X0Y9F9</accession>
<keyword evidence="1" id="KW-1133">Transmembrane helix</keyword>
<comment type="caution">
    <text evidence="4">The sequence shown here is derived from an EMBL/GenBank/DDBJ whole genome shotgun (WGS) entry which is preliminary data.</text>
</comment>
<gene>
    <name evidence="4" type="ORF">JWR99_08465</name>
</gene>
<organism evidence="4 5">
    <name type="scientific">Pseudomonas lactucae</name>
    <dbReference type="NCBI Taxonomy" id="2813360"/>
    <lineage>
        <taxon>Bacteria</taxon>
        <taxon>Pseudomonadati</taxon>
        <taxon>Pseudomonadota</taxon>
        <taxon>Gammaproteobacteria</taxon>
        <taxon>Pseudomonadales</taxon>
        <taxon>Pseudomonadaceae</taxon>
        <taxon>Pseudomonas</taxon>
    </lineage>
</organism>
<dbReference type="Proteomes" id="UP001154860">
    <property type="component" value="Unassembled WGS sequence"/>
</dbReference>
<sequence length="581" mass="64278">MRSTLRTGMTLAVLLLLFLAFNLVWLGKLPDIRWDVSQQQTHTPSSPARQLLASLEHPVDLYYFNANDAPNRSQALKRYGKHIEDLLGEYEKAAKGMLNLHLIDPAPFSEDAYKAQLYGLDNQAGFLGLIGTRAGLGAQRIEAFSLDREPLLEYEISHLIHKLQHPKPAVVGLLSGLAMDESASGLLKALQRHFTLVNLGAATGRVPEHVQTLIVVQPRALPEQTLYGIEQFVLRGGRLMMFIDPVSEQDSNTTPANARLDELLAAWGVQLQEDKLLVDPLYASSVTPDPGKPGIFHPARLNLPRDAMNPHDISSWRLNRVTLSSSGALLPLKNSRTHLTPLLQSSRQSVLLDTGRFASATEFSSLIDASSSQAQPHVIAARIEGSAYSIFPDGIEGQRGGLQKAAQIQVVVVADTDMLTDEVAGSANDGNTLFILNTLDNLSAPDALASIRPRTPTQKLPNRLSEMRDNAARAYHDGAAELERRLQQTEQEWQLLSPSTLGVVSQTIDTSSQLQALNKERLRLPIELHALKVEAYAQVHRLELAIKLLLIFTMPLMLCLIAWGMYLRQRRRYSRASTLFH</sequence>
<keyword evidence="1" id="KW-0472">Membrane</keyword>
<proteinExistence type="predicted"/>
<evidence type="ECO:0000313" key="4">
    <source>
        <dbReference type="EMBL" id="MBN2976008.1"/>
    </source>
</evidence>
<name>A0A9X0Y9F9_9PSED</name>
<dbReference type="InterPro" id="IPR019196">
    <property type="entry name" value="ABC_transp_unknown"/>
</dbReference>
<dbReference type="AlphaFoldDB" id="A0A9X0Y9F9"/>
<evidence type="ECO:0000259" key="2">
    <source>
        <dbReference type="Pfam" id="PF09822"/>
    </source>
</evidence>
<dbReference type="InterPro" id="IPR055396">
    <property type="entry name" value="DUF7088"/>
</dbReference>
<reference evidence="4 5" key="1">
    <citation type="journal article" date="2021" name="Int. J. Syst. Evol. Microbiol.">
        <title>Pseudomonas lactucae sp. nov., a pathogen causing bacterial rot of lettuce in Japan.</title>
        <authorList>
            <person name="Sawada H."/>
            <person name="Fujikawa T."/>
            <person name="Satou M."/>
        </authorList>
    </citation>
    <scope>NUCLEOTIDE SEQUENCE [LARGE SCALE GENOMIC DNA]</scope>
    <source>
        <strain evidence="4 5">MAFF 301381</strain>
    </source>
</reference>
<dbReference type="Pfam" id="PF23357">
    <property type="entry name" value="DUF7088"/>
    <property type="match status" value="1"/>
</dbReference>
<evidence type="ECO:0000259" key="3">
    <source>
        <dbReference type="Pfam" id="PF23357"/>
    </source>
</evidence>
<dbReference type="EMBL" id="JAFHKJ010000033">
    <property type="protein sequence ID" value="MBN2976008.1"/>
    <property type="molecule type" value="Genomic_DNA"/>
</dbReference>
<dbReference type="RefSeq" id="WP_078732214.1">
    <property type="nucleotide sequence ID" value="NZ_JAFHKI010000034.1"/>
</dbReference>
<keyword evidence="1" id="KW-0812">Transmembrane</keyword>
<feature type="domain" description="ABC-type uncharacterised transport system" evidence="2">
    <location>
        <begin position="170"/>
        <end position="427"/>
    </location>
</feature>
<reference evidence="4 5" key="2">
    <citation type="journal article" date="2023" name="Plant Pathol.">
        <title>Dismantling and reorganizing Pseudomonas marginalis sensu#lato.</title>
        <authorList>
            <person name="Sawada H."/>
            <person name="Fujikawa T."/>
            <person name="Satou M."/>
        </authorList>
    </citation>
    <scope>NUCLEOTIDE SEQUENCE [LARGE SCALE GENOMIC DNA]</scope>
    <source>
        <strain evidence="4 5">MAFF 301381</strain>
    </source>
</reference>
<evidence type="ECO:0000313" key="5">
    <source>
        <dbReference type="Proteomes" id="UP001154860"/>
    </source>
</evidence>
<protein>
    <submittedName>
        <fullName evidence="4">Gldg family protein</fullName>
    </submittedName>
</protein>
<keyword evidence="5" id="KW-1185">Reference proteome</keyword>
<evidence type="ECO:0000256" key="1">
    <source>
        <dbReference type="SAM" id="Phobius"/>
    </source>
</evidence>
<dbReference type="Pfam" id="PF09822">
    <property type="entry name" value="ABC_transp_aux"/>
    <property type="match status" value="1"/>
</dbReference>